<dbReference type="GO" id="GO:0004497">
    <property type="term" value="F:monooxygenase activity"/>
    <property type="evidence" value="ECO:0007669"/>
    <property type="project" value="UniProtKB-KW"/>
</dbReference>
<dbReference type="InterPro" id="IPR001128">
    <property type="entry name" value="Cyt_P450"/>
</dbReference>
<dbReference type="EnsemblFungi" id="EJT77426">
    <property type="protein sequence ID" value="EJT77426"/>
    <property type="gene ID" value="GGTG_07338"/>
</dbReference>
<keyword evidence="8 18" id="KW-1133">Transmembrane helix</keyword>
<dbReference type="HOGENOM" id="CLU_001570_14_0_1"/>
<reference evidence="19" key="3">
    <citation type="submission" date="2010-09" db="EMBL/GenBank/DDBJ databases">
        <title>Annotation of Gaeumannomyces graminis var. tritici R3-111a-1.</title>
        <authorList>
            <consortium name="The Broad Institute Genome Sequencing Platform"/>
            <person name="Ma L.-J."/>
            <person name="Dead R."/>
            <person name="Young S.K."/>
            <person name="Zeng Q."/>
            <person name="Gargeya S."/>
            <person name="Fitzgerald M."/>
            <person name="Haas B."/>
            <person name="Abouelleil A."/>
            <person name="Alvarado L."/>
            <person name="Arachchi H.M."/>
            <person name="Berlin A."/>
            <person name="Brown A."/>
            <person name="Chapman S.B."/>
            <person name="Chen Z."/>
            <person name="Dunbar C."/>
            <person name="Freedman E."/>
            <person name="Gearin G."/>
            <person name="Gellesch M."/>
            <person name="Goldberg J."/>
            <person name="Griggs A."/>
            <person name="Gujja S."/>
            <person name="Heiman D."/>
            <person name="Howarth C."/>
            <person name="Larson L."/>
            <person name="Lui A."/>
            <person name="MacDonald P.J.P."/>
            <person name="Mehta T."/>
            <person name="Montmayeur A."/>
            <person name="Murphy C."/>
            <person name="Neiman D."/>
            <person name="Pearson M."/>
            <person name="Priest M."/>
            <person name="Roberts A."/>
            <person name="Saif S."/>
            <person name="Shea T."/>
            <person name="Shenoy N."/>
            <person name="Sisk P."/>
            <person name="Stolte C."/>
            <person name="Sykes S."/>
            <person name="Yandava C."/>
            <person name="Wortman J."/>
            <person name="Nusbaum C."/>
            <person name="Birren B."/>
        </authorList>
    </citation>
    <scope>NUCLEOTIDE SEQUENCE</scope>
    <source>
        <strain evidence="19">R3-111a-1</strain>
    </source>
</reference>
<dbReference type="Gene3D" id="1.10.630.10">
    <property type="entry name" value="Cytochrome P450"/>
    <property type="match status" value="1"/>
</dbReference>
<dbReference type="SUPFAM" id="SSF48264">
    <property type="entry name" value="Cytochrome P450"/>
    <property type="match status" value="1"/>
</dbReference>
<keyword evidence="19" id="KW-0808">Transferase</keyword>
<evidence type="ECO:0000256" key="3">
    <source>
        <dbReference type="ARBA" id="ARBA00004972"/>
    </source>
</evidence>
<dbReference type="CDD" id="cd11060">
    <property type="entry name" value="CYP57A1-like"/>
    <property type="match status" value="1"/>
</dbReference>
<comment type="subcellular location">
    <subcellularLocation>
        <location evidence="2">Membrane</location>
        <topology evidence="2">Single-pass membrane protein</topology>
    </subcellularLocation>
</comment>
<dbReference type="InterPro" id="IPR002401">
    <property type="entry name" value="Cyt_P450_E_grp-I"/>
</dbReference>
<keyword evidence="5 17" id="KW-0349">Heme</keyword>
<keyword evidence="6 18" id="KW-0812">Transmembrane</keyword>
<dbReference type="GeneID" id="20347796"/>
<dbReference type="PRINTS" id="PR00385">
    <property type="entry name" value="P450"/>
</dbReference>
<dbReference type="GO" id="GO:0016705">
    <property type="term" value="F:oxidoreductase activity, acting on paired donors, with incorporation or reduction of molecular oxygen"/>
    <property type="evidence" value="ECO:0007669"/>
    <property type="project" value="InterPro"/>
</dbReference>
<comment type="pathway">
    <text evidence="3">Hormone biosynthesis.</text>
</comment>
<evidence type="ECO:0000313" key="20">
    <source>
        <dbReference type="EnsemblFungi" id="EJT77426"/>
    </source>
</evidence>
<keyword evidence="10 17" id="KW-0408">Iron</keyword>
<dbReference type="OrthoDB" id="1470350at2759"/>
<evidence type="ECO:0000256" key="9">
    <source>
        <dbReference type="ARBA" id="ARBA00023002"/>
    </source>
</evidence>
<dbReference type="GO" id="GO:0032259">
    <property type="term" value="P:methylation"/>
    <property type="evidence" value="ECO:0007669"/>
    <property type="project" value="UniProtKB-KW"/>
</dbReference>
<evidence type="ECO:0000256" key="13">
    <source>
        <dbReference type="ARBA" id="ARBA00023136"/>
    </source>
</evidence>
<dbReference type="PANTHER" id="PTHR24305:SF236">
    <property type="entry name" value="PISATIN DEMETHYLASE"/>
    <property type="match status" value="1"/>
</dbReference>
<dbReference type="PANTHER" id="PTHR24305">
    <property type="entry name" value="CYTOCHROME P450"/>
    <property type="match status" value="1"/>
</dbReference>
<evidence type="ECO:0000256" key="14">
    <source>
        <dbReference type="ARBA" id="ARBA00067672"/>
    </source>
</evidence>
<comment type="cofactor">
    <cofactor evidence="1 17">
        <name>heme</name>
        <dbReference type="ChEBI" id="CHEBI:30413"/>
    </cofactor>
</comment>
<dbReference type="GO" id="GO:0005506">
    <property type="term" value="F:iron ion binding"/>
    <property type="evidence" value="ECO:0007669"/>
    <property type="project" value="InterPro"/>
</dbReference>
<dbReference type="GO" id="GO:0008168">
    <property type="term" value="F:methyltransferase activity"/>
    <property type="evidence" value="ECO:0007669"/>
    <property type="project" value="UniProtKB-KW"/>
</dbReference>
<proteinExistence type="inferred from homology"/>
<evidence type="ECO:0000256" key="5">
    <source>
        <dbReference type="ARBA" id="ARBA00022617"/>
    </source>
</evidence>
<evidence type="ECO:0000256" key="12">
    <source>
        <dbReference type="ARBA" id="ARBA00023033"/>
    </source>
</evidence>
<reference evidence="19" key="2">
    <citation type="submission" date="2010-07" db="EMBL/GenBank/DDBJ databases">
        <authorList>
            <consortium name="The Broad Institute Genome Sequencing Platform"/>
            <consortium name="Broad Institute Genome Sequencing Center for Infectious Disease"/>
            <person name="Ma L.-J."/>
            <person name="Dead R."/>
            <person name="Young S."/>
            <person name="Zeng Q."/>
            <person name="Koehrsen M."/>
            <person name="Alvarado L."/>
            <person name="Berlin A."/>
            <person name="Chapman S.B."/>
            <person name="Chen Z."/>
            <person name="Freedman E."/>
            <person name="Gellesch M."/>
            <person name="Goldberg J."/>
            <person name="Griggs A."/>
            <person name="Gujja S."/>
            <person name="Heilman E.R."/>
            <person name="Heiman D."/>
            <person name="Hepburn T."/>
            <person name="Howarth C."/>
            <person name="Jen D."/>
            <person name="Larson L."/>
            <person name="Mehta T."/>
            <person name="Neiman D."/>
            <person name="Pearson M."/>
            <person name="Roberts A."/>
            <person name="Saif S."/>
            <person name="Shea T."/>
            <person name="Shenoy N."/>
            <person name="Sisk P."/>
            <person name="Stolte C."/>
            <person name="Sykes S."/>
            <person name="Walk T."/>
            <person name="White J."/>
            <person name="Yandava C."/>
            <person name="Haas B."/>
            <person name="Nusbaum C."/>
            <person name="Birren B."/>
        </authorList>
    </citation>
    <scope>NUCLEOTIDE SEQUENCE</scope>
    <source>
        <strain evidence="19">R3-111a-1</strain>
    </source>
</reference>
<name>J3P1E1_GAET3</name>
<dbReference type="EMBL" id="GL385397">
    <property type="protein sequence ID" value="EJT77426.1"/>
    <property type="molecule type" value="Genomic_DNA"/>
</dbReference>
<accession>J3P1E1</accession>
<keyword evidence="9" id="KW-0560">Oxidoreductase</keyword>
<dbReference type="GO" id="GO:0020037">
    <property type="term" value="F:heme binding"/>
    <property type="evidence" value="ECO:0007669"/>
    <property type="project" value="InterPro"/>
</dbReference>
<evidence type="ECO:0000256" key="10">
    <source>
        <dbReference type="ARBA" id="ARBA00023004"/>
    </source>
</evidence>
<keyword evidence="11" id="KW-0843">Virulence</keyword>
<dbReference type="VEuPathDB" id="FungiDB:GGTG_07338"/>
<evidence type="ECO:0000256" key="1">
    <source>
        <dbReference type="ARBA" id="ARBA00001971"/>
    </source>
</evidence>
<reference evidence="21" key="1">
    <citation type="submission" date="2010-07" db="EMBL/GenBank/DDBJ databases">
        <title>The genome sequence of Gaeumannomyces graminis var. tritici strain R3-111a-1.</title>
        <authorList>
            <consortium name="The Broad Institute Genome Sequencing Platform"/>
            <person name="Ma L.-J."/>
            <person name="Dead R."/>
            <person name="Young S."/>
            <person name="Zeng Q."/>
            <person name="Koehrsen M."/>
            <person name="Alvarado L."/>
            <person name="Berlin A."/>
            <person name="Chapman S.B."/>
            <person name="Chen Z."/>
            <person name="Freedman E."/>
            <person name="Gellesch M."/>
            <person name="Goldberg J."/>
            <person name="Griggs A."/>
            <person name="Gujja S."/>
            <person name="Heilman E.R."/>
            <person name="Heiman D."/>
            <person name="Hepburn T."/>
            <person name="Howarth C."/>
            <person name="Jen D."/>
            <person name="Larson L."/>
            <person name="Mehta T."/>
            <person name="Neiman D."/>
            <person name="Pearson M."/>
            <person name="Roberts A."/>
            <person name="Saif S."/>
            <person name="Shea T."/>
            <person name="Shenoy N."/>
            <person name="Sisk P."/>
            <person name="Stolte C."/>
            <person name="Sykes S."/>
            <person name="Walk T."/>
            <person name="White J."/>
            <person name="Yandava C."/>
            <person name="Haas B."/>
            <person name="Nusbaum C."/>
            <person name="Birren B."/>
        </authorList>
    </citation>
    <scope>NUCLEOTIDE SEQUENCE [LARGE SCALE GENOMIC DNA]</scope>
    <source>
        <strain evidence="21">R3-111a-1</strain>
    </source>
</reference>
<organism evidence="19">
    <name type="scientific">Gaeumannomyces tritici (strain R3-111a-1)</name>
    <name type="common">Wheat and barley take-all root rot fungus</name>
    <name type="synonym">Gaeumannomyces graminis var. tritici</name>
    <dbReference type="NCBI Taxonomy" id="644352"/>
    <lineage>
        <taxon>Eukaryota</taxon>
        <taxon>Fungi</taxon>
        <taxon>Dikarya</taxon>
        <taxon>Ascomycota</taxon>
        <taxon>Pezizomycotina</taxon>
        <taxon>Sordariomycetes</taxon>
        <taxon>Sordariomycetidae</taxon>
        <taxon>Magnaporthales</taxon>
        <taxon>Magnaporthaceae</taxon>
        <taxon>Gaeumannomyces</taxon>
    </lineage>
</organism>
<evidence type="ECO:0000256" key="15">
    <source>
        <dbReference type="ARBA" id="ARBA00068222"/>
    </source>
</evidence>
<feature type="transmembrane region" description="Helical" evidence="18">
    <location>
        <begin position="6"/>
        <end position="24"/>
    </location>
</feature>
<protein>
    <recommendedName>
        <fullName evidence="15">Cytochrome P450 monooxygenase ABA1</fullName>
    </recommendedName>
    <alternativeName>
        <fullName evidence="16">Abscisic acid biosynthesis protein 1</fullName>
    </alternativeName>
    <alternativeName>
        <fullName evidence="14">Cytochrome P450 monooxygenase aba1</fullName>
    </alternativeName>
</protein>
<dbReference type="PRINTS" id="PR00463">
    <property type="entry name" value="EP450I"/>
</dbReference>
<evidence type="ECO:0000256" key="4">
    <source>
        <dbReference type="ARBA" id="ARBA00010617"/>
    </source>
</evidence>
<sequence length="513" mass="57076">MGLLSAIYHLRWFLGLAFLAVYLVSKVRTYWRLRNFKGPFSTGFSELFHMRLILSHRNHEEYKEILDKYGPIARVGPNDLVTSSLELLCHMSAARSPYTRGWYYGAARTRPDKDNVFSTLSEEHHDKRRRQMAAGYSGKENADLEPTIDTYVAQLVHLIRSKYLSNAHLARPFDLSEKTRYMALDVISAVGFGKAFGDLQSDADVHSFAASSESGLQYMTAMMAFGLTPWLRRFPALARLLGPGEADATGFGRIVGEARVIIERRLERGDMDKRTDMLASFSRHGLTADDMVTESALQIVAGSDTTATSLRCIMLYVLSHPRVYVKLQAEVDAAVAAMGGGAGGGVVPDSVAKGLPYLQAVIKEGMRIHSPVTDQVPKVVPPGGDTVVVDGKPVFLPGGVNVNYGVWALDRSEAIFGPDAHVFRPERWLVETDEARLGAMNRVHELIFGYGKYQCLGKFIGLMEIGKALFELMRNFDWCLAQPEKVWKGKNLMGLFIHKDMWVLATDRNDATS</sequence>
<dbReference type="eggNOG" id="KOG0156">
    <property type="taxonomic scope" value="Eukaryota"/>
</dbReference>
<feature type="binding site" description="axial binding residue" evidence="17">
    <location>
        <position position="455"/>
    </location>
    <ligand>
        <name>heme</name>
        <dbReference type="ChEBI" id="CHEBI:30413"/>
    </ligand>
    <ligandPart>
        <name>Fe</name>
        <dbReference type="ChEBI" id="CHEBI:18248"/>
    </ligandPart>
</feature>
<evidence type="ECO:0000313" key="19">
    <source>
        <dbReference type="EMBL" id="EJT77426.1"/>
    </source>
</evidence>
<reference evidence="20" key="4">
    <citation type="journal article" date="2015" name="G3 (Bethesda)">
        <title>Genome sequences of three phytopathogenic species of the Magnaporthaceae family of fungi.</title>
        <authorList>
            <person name="Okagaki L.H."/>
            <person name="Nunes C.C."/>
            <person name="Sailsbery J."/>
            <person name="Clay B."/>
            <person name="Brown D."/>
            <person name="John T."/>
            <person name="Oh Y."/>
            <person name="Young N."/>
            <person name="Fitzgerald M."/>
            <person name="Haas B.J."/>
            <person name="Zeng Q."/>
            <person name="Young S."/>
            <person name="Adiconis X."/>
            <person name="Fan L."/>
            <person name="Levin J.Z."/>
            <person name="Mitchell T.K."/>
            <person name="Okubara P.A."/>
            <person name="Farman M.L."/>
            <person name="Kohn L.M."/>
            <person name="Birren B."/>
            <person name="Ma L.-J."/>
            <person name="Dean R.A."/>
        </authorList>
    </citation>
    <scope>NUCLEOTIDE SEQUENCE</scope>
    <source>
        <strain evidence="20">R3-111a-1</strain>
    </source>
</reference>
<evidence type="ECO:0000256" key="18">
    <source>
        <dbReference type="SAM" id="Phobius"/>
    </source>
</evidence>
<dbReference type="STRING" id="644352.J3P1E1"/>
<reference evidence="20" key="5">
    <citation type="submission" date="2018-04" db="UniProtKB">
        <authorList>
            <consortium name="EnsemblFungi"/>
        </authorList>
    </citation>
    <scope>IDENTIFICATION</scope>
    <source>
        <strain evidence="20">R3-111a-1</strain>
    </source>
</reference>
<keyword evidence="21" id="KW-1185">Reference proteome</keyword>
<evidence type="ECO:0000256" key="17">
    <source>
        <dbReference type="PIRSR" id="PIRSR602401-1"/>
    </source>
</evidence>
<evidence type="ECO:0000256" key="11">
    <source>
        <dbReference type="ARBA" id="ARBA00023026"/>
    </source>
</evidence>
<keyword evidence="13 18" id="KW-0472">Membrane</keyword>
<evidence type="ECO:0000256" key="7">
    <source>
        <dbReference type="ARBA" id="ARBA00022723"/>
    </source>
</evidence>
<keyword evidence="12" id="KW-0503">Monooxygenase</keyword>
<dbReference type="InterPro" id="IPR050121">
    <property type="entry name" value="Cytochrome_P450_monoxygenase"/>
</dbReference>
<keyword evidence="19" id="KW-0489">Methyltransferase</keyword>
<comment type="similarity">
    <text evidence="4">Belongs to the cytochrome P450 family.</text>
</comment>
<dbReference type="AlphaFoldDB" id="J3P1E1"/>
<evidence type="ECO:0000256" key="8">
    <source>
        <dbReference type="ARBA" id="ARBA00022989"/>
    </source>
</evidence>
<evidence type="ECO:0000256" key="16">
    <source>
        <dbReference type="ARBA" id="ARBA00079990"/>
    </source>
</evidence>
<dbReference type="FunFam" id="1.10.630.10:FF:000076">
    <property type="entry name" value="Cytochrome P450 monooxygenase"/>
    <property type="match status" value="1"/>
</dbReference>
<evidence type="ECO:0000256" key="6">
    <source>
        <dbReference type="ARBA" id="ARBA00022692"/>
    </source>
</evidence>
<dbReference type="RefSeq" id="XP_009223426.1">
    <property type="nucleotide sequence ID" value="XM_009225162.1"/>
</dbReference>
<dbReference type="InterPro" id="IPR036396">
    <property type="entry name" value="Cyt_P450_sf"/>
</dbReference>
<evidence type="ECO:0000256" key="2">
    <source>
        <dbReference type="ARBA" id="ARBA00004167"/>
    </source>
</evidence>
<dbReference type="GO" id="GO:0016020">
    <property type="term" value="C:membrane"/>
    <property type="evidence" value="ECO:0007669"/>
    <property type="project" value="UniProtKB-SubCell"/>
</dbReference>
<gene>
    <name evidence="20" type="primary">20347796</name>
    <name evidence="19" type="ORF">GGTG_07338</name>
</gene>
<dbReference type="Proteomes" id="UP000006039">
    <property type="component" value="Unassembled WGS sequence"/>
</dbReference>
<dbReference type="Pfam" id="PF00067">
    <property type="entry name" value="p450"/>
    <property type="match status" value="1"/>
</dbReference>
<evidence type="ECO:0000313" key="21">
    <source>
        <dbReference type="Proteomes" id="UP000006039"/>
    </source>
</evidence>
<keyword evidence="7 17" id="KW-0479">Metal-binding</keyword>